<sequence>MVFPTAVTFAVLSALSSITAIPHLVKNPERHPVPARGFLSPPIRAHPPSFPIILTPPICNLPIFQAANLTVDIHSVGCYPSSYRTPPITNPSDCGVAVCELLASGQAIAPELWGPRIDDWKWGSCGLFLVPKNPSSYDTFSRLQIAWEAQRVVAQCITEEYEYRGGDVGIGQREEFTLVVKGIREGGERKNVGKLGTHNRFKLR</sequence>
<dbReference type="Proteomes" id="UP000664521">
    <property type="component" value="Unassembled WGS sequence"/>
</dbReference>
<feature type="chain" id="PRO_5034150125" description="Ecp2 effector protein domain-containing protein" evidence="1">
    <location>
        <begin position="21"/>
        <end position="204"/>
    </location>
</feature>
<reference evidence="2" key="1">
    <citation type="submission" date="2021-03" db="EMBL/GenBank/DDBJ databases">
        <authorList>
            <person name="Tagirdzhanova G."/>
        </authorList>
    </citation>
    <scope>NUCLEOTIDE SEQUENCE</scope>
</reference>
<gene>
    <name evidence="2" type="ORF">HETSPECPRED_007489</name>
</gene>
<dbReference type="AlphaFoldDB" id="A0A8H3FTV5"/>
<comment type="caution">
    <text evidence="2">The sequence shown here is derived from an EMBL/GenBank/DDBJ whole genome shotgun (WGS) entry which is preliminary data.</text>
</comment>
<protein>
    <recommendedName>
        <fullName evidence="4">Ecp2 effector protein domain-containing protein</fullName>
    </recommendedName>
</protein>
<name>A0A8H3FTV5_9LECA</name>
<organism evidence="2 3">
    <name type="scientific">Heterodermia speciosa</name>
    <dbReference type="NCBI Taxonomy" id="116794"/>
    <lineage>
        <taxon>Eukaryota</taxon>
        <taxon>Fungi</taxon>
        <taxon>Dikarya</taxon>
        <taxon>Ascomycota</taxon>
        <taxon>Pezizomycotina</taxon>
        <taxon>Lecanoromycetes</taxon>
        <taxon>OSLEUM clade</taxon>
        <taxon>Lecanoromycetidae</taxon>
        <taxon>Caliciales</taxon>
        <taxon>Physciaceae</taxon>
        <taxon>Heterodermia</taxon>
    </lineage>
</organism>
<dbReference type="OrthoDB" id="5327865at2759"/>
<dbReference type="EMBL" id="CAJPDS010000053">
    <property type="protein sequence ID" value="CAF9929895.1"/>
    <property type="molecule type" value="Genomic_DNA"/>
</dbReference>
<evidence type="ECO:0000313" key="2">
    <source>
        <dbReference type="EMBL" id="CAF9929895.1"/>
    </source>
</evidence>
<evidence type="ECO:0000256" key="1">
    <source>
        <dbReference type="SAM" id="SignalP"/>
    </source>
</evidence>
<evidence type="ECO:0008006" key="4">
    <source>
        <dbReference type="Google" id="ProtNLM"/>
    </source>
</evidence>
<accession>A0A8H3FTV5</accession>
<keyword evidence="3" id="KW-1185">Reference proteome</keyword>
<evidence type="ECO:0000313" key="3">
    <source>
        <dbReference type="Proteomes" id="UP000664521"/>
    </source>
</evidence>
<keyword evidence="1" id="KW-0732">Signal</keyword>
<feature type="signal peptide" evidence="1">
    <location>
        <begin position="1"/>
        <end position="20"/>
    </location>
</feature>
<proteinExistence type="predicted"/>